<dbReference type="Pfam" id="PF21167">
    <property type="entry name" value="DUF6851"/>
    <property type="match status" value="1"/>
</dbReference>
<keyword evidence="1" id="KW-0732">Signal</keyword>
<name>A0A5C6YMK3_9FLAO</name>
<keyword evidence="5" id="KW-1185">Reference proteome</keyword>
<dbReference type="CDD" id="cd03398">
    <property type="entry name" value="PAP2_haloperoxidase"/>
    <property type="match status" value="1"/>
</dbReference>
<dbReference type="Gene3D" id="1.10.606.10">
    <property type="entry name" value="Vanadium-containing Chloroperoxidase, domain 2"/>
    <property type="match status" value="1"/>
</dbReference>
<evidence type="ECO:0000259" key="2">
    <source>
        <dbReference type="Pfam" id="PF18962"/>
    </source>
</evidence>
<gene>
    <name evidence="4" type="ORF">ESV24_10745</name>
</gene>
<feature type="domain" description="Secretion system C-terminal sorting" evidence="2">
    <location>
        <begin position="649"/>
        <end position="721"/>
    </location>
</feature>
<dbReference type="SUPFAM" id="SSF48317">
    <property type="entry name" value="Acid phosphatase/Vanadium-dependent haloperoxidase"/>
    <property type="match status" value="1"/>
</dbReference>
<dbReference type="InterPro" id="IPR049283">
    <property type="entry name" value="DUF6851"/>
</dbReference>
<dbReference type="InterPro" id="IPR026444">
    <property type="entry name" value="Secre_tail"/>
</dbReference>
<evidence type="ECO:0000256" key="1">
    <source>
        <dbReference type="ARBA" id="ARBA00022729"/>
    </source>
</evidence>
<dbReference type="InterPro" id="IPR016119">
    <property type="entry name" value="Br/Cl_peroxidase_C"/>
</dbReference>
<dbReference type="PANTHER" id="PTHR34599:SF2">
    <property type="entry name" value="TRAF-TYPE DOMAIN-CONTAINING PROTEIN"/>
    <property type="match status" value="1"/>
</dbReference>
<proteinExistence type="predicted"/>
<dbReference type="InterPro" id="IPR036938">
    <property type="entry name" value="PAP2/HPO_sf"/>
</dbReference>
<dbReference type="OrthoDB" id="9780455at2"/>
<dbReference type="Proteomes" id="UP000321945">
    <property type="component" value="Unassembled WGS sequence"/>
</dbReference>
<organism evidence="4 5">
    <name type="scientific">Aequorivita lipolytica</name>
    <dbReference type="NCBI Taxonomy" id="153267"/>
    <lineage>
        <taxon>Bacteria</taxon>
        <taxon>Pseudomonadati</taxon>
        <taxon>Bacteroidota</taxon>
        <taxon>Flavobacteriia</taxon>
        <taxon>Flavobacteriales</taxon>
        <taxon>Flavobacteriaceae</taxon>
        <taxon>Aequorivita</taxon>
    </lineage>
</organism>
<sequence length="724" mass="81782">MAIPYKMLRKLLLYFFLILCGQTFSQSIARQWNEEMLHGIRNDYARPVVHARNLFHASVIMYDAWAVLNKQADTYFLGKDVGGFQCPFSGFKTDEPILEAQKKAISYGIYRLMRHRFANSPESEEISQSINNLMDALGYDKSFTDTNYQNGNSAALGNYIAEKMIEFGLQDGANEANDYANQFYEPLNEPLNMDISGNLDMQFPNHWQPLKIEAYVDQSGHTIPGGQPPFLGPEWGRVVPFSLTEENRNIHAISGYDFWVYYDPGSPCYIQEGLGAEDAYKWNFSLVAAWGAHLDPSDGVLLDISPKSLGNLNMSEYPETLSEYKAFYNFENGGDPSEGREINPISGQSYQPQMVYRGDYVRALAEFWADGPNSETPPGHWFVLLNYVSDNPSTIKKFKGTGPVLSDLEWDVKSYFILGGTLHDVAISAWGIKGYYDFVRPVSAIRYMGDHGQSSDPNLPSYDPHGLPIIPGRIELIKEGDSLAGNFNENVDKMKLYTWRGPDYIVNPNIDEAGVGWIISSEWWPYQRPSFVTPPFAGYVSGHSTFSRAAAEVLTMLTGSEYFPDGMGTFDIQKNEFLVFEEGPSQDFQLQWATYRDASDQCSLSRIWGGIHPPVDDIAGRKIGYEIGIEAFNFAEKYFTGEIAEKGVIFPNPANEKVTVLYKTNRNLEAVIFDVSGRKVLQNVTNFNTNNEFEIDVSNLLPGLYFFSLRDGEKNMWTQKLLKN</sequence>
<evidence type="ECO:0000313" key="5">
    <source>
        <dbReference type="Proteomes" id="UP000321945"/>
    </source>
</evidence>
<reference evidence="4 5" key="1">
    <citation type="submission" date="2019-08" db="EMBL/GenBank/DDBJ databases">
        <title>Genome of Aequorivita lipolytica Y10-2 (type strain).</title>
        <authorList>
            <person name="Bowman J.P."/>
        </authorList>
    </citation>
    <scope>NUCLEOTIDE SEQUENCE [LARGE SCALE GENOMIC DNA]</scope>
    <source>
        <strain evidence="4 5">Y10-2</strain>
    </source>
</reference>
<evidence type="ECO:0000259" key="3">
    <source>
        <dbReference type="Pfam" id="PF21167"/>
    </source>
</evidence>
<dbReference type="NCBIfam" id="TIGR04183">
    <property type="entry name" value="Por_Secre_tail"/>
    <property type="match status" value="1"/>
</dbReference>
<protein>
    <submittedName>
        <fullName evidence="4">T9SS type A sorting domain-containing protein</fullName>
    </submittedName>
</protein>
<dbReference type="PANTHER" id="PTHR34599">
    <property type="entry name" value="PEROXIDASE-RELATED"/>
    <property type="match status" value="1"/>
</dbReference>
<dbReference type="Pfam" id="PF18962">
    <property type="entry name" value="Por_Secre_tail"/>
    <property type="match status" value="1"/>
</dbReference>
<comment type="caution">
    <text evidence="4">The sequence shown here is derived from an EMBL/GenBank/DDBJ whole genome shotgun (WGS) entry which is preliminary data.</text>
</comment>
<accession>A0A5C6YMK3</accession>
<feature type="domain" description="DUF6851" evidence="3">
    <location>
        <begin position="61"/>
        <end position="209"/>
    </location>
</feature>
<dbReference type="InterPro" id="IPR052559">
    <property type="entry name" value="V-haloperoxidase"/>
</dbReference>
<dbReference type="RefSeq" id="WP_111816546.1">
    <property type="nucleotide sequence ID" value="NZ_CBCRZQ010000007.1"/>
</dbReference>
<dbReference type="GO" id="GO:0004601">
    <property type="term" value="F:peroxidase activity"/>
    <property type="evidence" value="ECO:0007669"/>
    <property type="project" value="InterPro"/>
</dbReference>
<evidence type="ECO:0000313" key="4">
    <source>
        <dbReference type="EMBL" id="TXD68636.1"/>
    </source>
</evidence>
<dbReference type="EMBL" id="VORU01000009">
    <property type="protein sequence ID" value="TXD68636.1"/>
    <property type="molecule type" value="Genomic_DNA"/>
</dbReference>
<dbReference type="AlphaFoldDB" id="A0A5C6YMK3"/>